<dbReference type="SUPFAM" id="SSF53448">
    <property type="entry name" value="Nucleotide-diphospho-sugar transferases"/>
    <property type="match status" value="1"/>
</dbReference>
<evidence type="ECO:0000313" key="8">
    <source>
        <dbReference type="EMBL" id="MCL1634924.1"/>
    </source>
</evidence>
<accession>A0ABT0ML23</accession>
<name>A0ABT0ML23_9GAMM</name>
<dbReference type="InterPro" id="IPR050321">
    <property type="entry name" value="Glycosyltr_2/OpgH_subfam"/>
</dbReference>
<organism evidence="8 9">
    <name type="scientific">Luteimonas galliterrae</name>
    <dbReference type="NCBI Taxonomy" id="2940486"/>
    <lineage>
        <taxon>Bacteria</taxon>
        <taxon>Pseudomonadati</taxon>
        <taxon>Pseudomonadota</taxon>
        <taxon>Gammaproteobacteria</taxon>
        <taxon>Lysobacterales</taxon>
        <taxon>Lysobacteraceae</taxon>
        <taxon>Luteimonas</taxon>
    </lineage>
</organism>
<feature type="transmembrane region" description="Helical" evidence="7">
    <location>
        <begin position="768"/>
        <end position="789"/>
    </location>
</feature>
<keyword evidence="6 7" id="KW-0472">Membrane</keyword>
<dbReference type="PANTHER" id="PTHR43867:SF2">
    <property type="entry name" value="CELLULOSE SYNTHASE CATALYTIC SUBUNIT A [UDP-FORMING]"/>
    <property type="match status" value="1"/>
</dbReference>
<protein>
    <recommendedName>
        <fullName evidence="10">Glycosyltransferase</fullName>
    </recommendedName>
</protein>
<comment type="caution">
    <text evidence="8">The sequence shown here is derived from an EMBL/GenBank/DDBJ whole genome shotgun (WGS) entry which is preliminary data.</text>
</comment>
<gene>
    <name evidence="8" type="ORF">M2650_09815</name>
</gene>
<sequence length="818" mass="89923">MRSQGSASFVKAIEQAFATRTDPLDLVCEEGGTPDQLRFVADVTQYCRRTLFVAQSKIAQSVAPDIEEAWRAAGPYLANSFGCFEMAGLSHFLRSGQVAGEMPLRAARRLLDAALLHRLAAFGGSHTVATIRAAAIRDLIAISSVAQTAWLEQVVPFEMALDQDPAKVYPRMDAESKEAYRGCVEKLAAQLSVMEGEVVACALRLAQRADRSPFDHVGYYLFADGAKILRMAFGRTNTVNANWRDWTAIAGYEVLQACLTCFAVAVIALGVRATADEVAITYLCLVGVICADSLKTSVELLLGRISSARPSLAIDFVGDGLPESDAVLIAVPMHLVDVVQWNRALETARWNLAQANDTNVALVFLTDFPDSTRPGDTLTERDLLVHALASIRDFSLSLAGRPVPVHLLHRDREFVTAESCWMGKERKRGKLELLNRLIVHGENGFSGGASDGAHSICRSAKYILCLDEDARLTRNALQRMAGFLAHPLNWPRVEDGRICGGYGLAVPRTMTDEASLSTWRWPRFSVGPSVSARGKYGASRNFMYDWFAQAPFSGKGMYVPASFETLCAGRIPNGIVLSHDTIEAAWLRPGYVDKALVTDAYPASFRSFIERQDRWIRGDLQNAAILLRRLFTPSVRPPILTYFTVINQLHAWVSNAAVFAVFALMIAFDLLSTWYVAAFLAMMLGGYQRLLLNAYRDKALPGARKMRIYVPYFFRIHFAQLLRLGIAPIYALLLVRAALLTGWRLATRRKLLQWRSAAMADADRGHNGLLVALAGPASVLAAAVLLVKLHDGAEHAAIGVLALWTLCAWSNKILTRSA</sequence>
<reference evidence="8 9" key="1">
    <citation type="submission" date="2022-05" db="EMBL/GenBank/DDBJ databases">
        <title>Luteimonas sp. SX5, whole genome shotgun sequencing project.</title>
        <authorList>
            <person name="Zhao G."/>
            <person name="Shen L."/>
        </authorList>
    </citation>
    <scope>NUCLEOTIDE SEQUENCE [LARGE SCALE GENOMIC DNA]</scope>
    <source>
        <strain evidence="8 9">SX5</strain>
    </source>
</reference>
<evidence type="ECO:0000256" key="6">
    <source>
        <dbReference type="ARBA" id="ARBA00023136"/>
    </source>
</evidence>
<evidence type="ECO:0000256" key="2">
    <source>
        <dbReference type="ARBA" id="ARBA00022676"/>
    </source>
</evidence>
<dbReference type="Proteomes" id="UP001431217">
    <property type="component" value="Unassembled WGS sequence"/>
</dbReference>
<evidence type="ECO:0000256" key="5">
    <source>
        <dbReference type="ARBA" id="ARBA00022989"/>
    </source>
</evidence>
<proteinExistence type="predicted"/>
<evidence type="ECO:0008006" key="10">
    <source>
        <dbReference type="Google" id="ProtNLM"/>
    </source>
</evidence>
<keyword evidence="4 7" id="KW-0812">Transmembrane</keyword>
<keyword evidence="5 7" id="KW-1133">Transmembrane helix</keyword>
<feature type="transmembrane region" description="Helical" evidence="7">
    <location>
        <begin position="729"/>
        <end position="747"/>
    </location>
</feature>
<keyword evidence="3" id="KW-0808">Transferase</keyword>
<dbReference type="EMBL" id="JAMBEP010000001">
    <property type="protein sequence ID" value="MCL1634924.1"/>
    <property type="molecule type" value="Genomic_DNA"/>
</dbReference>
<comment type="subcellular location">
    <subcellularLocation>
        <location evidence="1">Membrane</location>
        <topology evidence="1">Multi-pass membrane protein</topology>
    </subcellularLocation>
</comment>
<dbReference type="InterPro" id="IPR029044">
    <property type="entry name" value="Nucleotide-diphossugar_trans"/>
</dbReference>
<dbReference type="PANTHER" id="PTHR43867">
    <property type="entry name" value="CELLULOSE SYNTHASE CATALYTIC SUBUNIT A [UDP-FORMING]"/>
    <property type="match status" value="1"/>
</dbReference>
<dbReference type="RefSeq" id="WP_249473761.1">
    <property type="nucleotide sequence ID" value="NZ_JAMBEP010000001.1"/>
</dbReference>
<evidence type="ECO:0000256" key="1">
    <source>
        <dbReference type="ARBA" id="ARBA00004141"/>
    </source>
</evidence>
<evidence type="ECO:0000256" key="3">
    <source>
        <dbReference type="ARBA" id="ARBA00022679"/>
    </source>
</evidence>
<feature type="transmembrane region" description="Helical" evidence="7">
    <location>
        <begin position="795"/>
        <end position="814"/>
    </location>
</feature>
<keyword evidence="9" id="KW-1185">Reference proteome</keyword>
<evidence type="ECO:0000256" key="7">
    <source>
        <dbReference type="SAM" id="Phobius"/>
    </source>
</evidence>
<keyword evidence="2" id="KW-0328">Glycosyltransferase</keyword>
<evidence type="ECO:0000313" key="9">
    <source>
        <dbReference type="Proteomes" id="UP001431217"/>
    </source>
</evidence>
<feature type="transmembrane region" description="Helical" evidence="7">
    <location>
        <begin position="656"/>
        <end position="685"/>
    </location>
</feature>
<evidence type="ECO:0000256" key="4">
    <source>
        <dbReference type="ARBA" id="ARBA00022692"/>
    </source>
</evidence>